<name>M7NQJ1_PNEMU</name>
<sequence length="423" mass="48868">MNLLKLKNIDKDIKQIEAEDKSINSKVKKSKKVENFYTQVSNNLPLSTTSQSPRKLFQPFFQNEQDIYHSNESNEQEAFSVCKEIHSNLNIKQYVHSDQYPVKENISSEFKRQTYHSRKESKFFYANEFKQQKSLSEICFTKDSKTSPQLSQHKNISPPEKQQLPKFFHVNENFILSDHYLLSQDSNLPVSWKPVQPISKDNYDESLIIPSRNKTPLGSPSRREVKSTNIKNLSNIQYINDTFSMNNEIEKSPQSISKTSKIPLRGALIEESEHTKFARTNRKILDLEISNTSLLALNNTLEKQTRRQMSEIKALRKKIVPDNISITSSTTNSTSNSEENDSSQLFQNSNSSIIDFQKIVNDSLFFTKSLKKALKLTKHLINEGRHALENQKGIDIPIYLKVMKRSTNSEVLNYENAEIFENS</sequence>
<dbReference type="GeneID" id="19894293"/>
<dbReference type="HOGENOM" id="CLU_649112_0_0_1"/>
<dbReference type="VEuPathDB" id="FungiDB:PNEG_00595"/>
<dbReference type="EMBL" id="AFWA02000002">
    <property type="protein sequence ID" value="EMR10993.1"/>
    <property type="molecule type" value="Genomic_DNA"/>
</dbReference>
<evidence type="ECO:0000313" key="3">
    <source>
        <dbReference type="Proteomes" id="UP000011958"/>
    </source>
</evidence>
<keyword evidence="3" id="KW-1185">Reference proteome</keyword>
<dbReference type="eggNOG" id="ENOG502T9YT">
    <property type="taxonomic scope" value="Eukaryota"/>
</dbReference>
<dbReference type="STRING" id="1069680.M7NQJ1"/>
<dbReference type="PANTHER" id="PTHR38701:SF1">
    <property type="entry name" value="UP-REGULATED DURING SEPTATION PROTEIN 1 DOMAIN-CONTAINING PROTEIN"/>
    <property type="match status" value="1"/>
</dbReference>
<comment type="caution">
    <text evidence="2">The sequence shown here is derived from an EMBL/GenBank/DDBJ whole genome shotgun (WGS) entry which is preliminary data.</text>
</comment>
<gene>
    <name evidence="2" type="ORF">PNEG_00595</name>
</gene>
<dbReference type="Proteomes" id="UP000011958">
    <property type="component" value="Unassembled WGS sequence"/>
</dbReference>
<dbReference type="PANTHER" id="PTHR38701">
    <property type="entry name" value="CHROMOSOME 8, WHOLE GENOME SHOTGUN SEQUENCE"/>
    <property type="match status" value="1"/>
</dbReference>
<reference evidence="3" key="1">
    <citation type="journal article" date="2016" name="Nat. Commun.">
        <title>Genome analysis of three Pneumocystis species reveals adaptation mechanisms to life exclusively in mammalian hosts.</title>
        <authorList>
            <person name="Ma L."/>
            <person name="Chen Z."/>
            <person name="Huang D.W."/>
            <person name="Kutty G."/>
            <person name="Ishihara M."/>
            <person name="Wang H."/>
            <person name="Abouelleil A."/>
            <person name="Bishop L."/>
            <person name="Davey E."/>
            <person name="Deng R."/>
            <person name="Deng X."/>
            <person name="Fan L."/>
            <person name="Fantoni G."/>
            <person name="Fitzgerald M."/>
            <person name="Gogineni E."/>
            <person name="Goldberg J.M."/>
            <person name="Handley G."/>
            <person name="Hu X."/>
            <person name="Huber C."/>
            <person name="Jiao X."/>
            <person name="Jones K."/>
            <person name="Levin J.Z."/>
            <person name="Liu Y."/>
            <person name="Macdonald P."/>
            <person name="Melnikov A."/>
            <person name="Raley C."/>
            <person name="Sassi M."/>
            <person name="Sherman B.T."/>
            <person name="Song X."/>
            <person name="Sykes S."/>
            <person name="Tran B."/>
            <person name="Walsh L."/>
            <person name="Xia Y."/>
            <person name="Yang J."/>
            <person name="Young S."/>
            <person name="Zeng Q."/>
            <person name="Zheng X."/>
            <person name="Stephens R."/>
            <person name="Nusbaum C."/>
            <person name="Birren B.W."/>
            <person name="Azadi P."/>
            <person name="Lempicki R.A."/>
            <person name="Cuomo C.A."/>
            <person name="Kovacs J.A."/>
        </authorList>
    </citation>
    <scope>NUCLEOTIDE SEQUENCE [LARGE SCALE GENOMIC DNA]</scope>
    <source>
        <strain evidence="3">B123</strain>
    </source>
</reference>
<protein>
    <submittedName>
        <fullName evidence="2">Uncharacterized protein</fullName>
    </submittedName>
</protein>
<organism evidence="2 3">
    <name type="scientific">Pneumocystis murina (strain B123)</name>
    <name type="common">Mouse pneumocystis pneumonia agent</name>
    <name type="synonym">Pneumocystis carinii f. sp. muris</name>
    <dbReference type="NCBI Taxonomy" id="1069680"/>
    <lineage>
        <taxon>Eukaryota</taxon>
        <taxon>Fungi</taxon>
        <taxon>Dikarya</taxon>
        <taxon>Ascomycota</taxon>
        <taxon>Taphrinomycotina</taxon>
        <taxon>Pneumocystomycetes</taxon>
        <taxon>Pneumocystaceae</taxon>
        <taxon>Pneumocystis</taxon>
    </lineage>
</organism>
<dbReference type="OrthoDB" id="2555519at2759"/>
<dbReference type="AlphaFoldDB" id="M7NQJ1"/>
<evidence type="ECO:0000256" key="1">
    <source>
        <dbReference type="SAM" id="MobiDB-lite"/>
    </source>
</evidence>
<feature type="region of interest" description="Disordered" evidence="1">
    <location>
        <begin position="325"/>
        <end position="344"/>
    </location>
</feature>
<feature type="compositionally biased region" description="Low complexity" evidence="1">
    <location>
        <begin position="325"/>
        <end position="337"/>
    </location>
</feature>
<proteinExistence type="predicted"/>
<accession>M7NQJ1</accession>
<evidence type="ECO:0000313" key="2">
    <source>
        <dbReference type="EMBL" id="EMR10993.1"/>
    </source>
</evidence>
<dbReference type="RefSeq" id="XP_007872491.1">
    <property type="nucleotide sequence ID" value="XM_007874300.1"/>
</dbReference>